<dbReference type="PROSITE" id="PS00678">
    <property type="entry name" value="WD_REPEATS_1"/>
    <property type="match status" value="1"/>
</dbReference>
<dbReference type="InterPro" id="IPR001680">
    <property type="entry name" value="WD40_rpt"/>
</dbReference>
<feature type="domain" description="Anaphase-promoting complex subunit 4-like WD40" evidence="5">
    <location>
        <begin position="99"/>
        <end position="168"/>
    </location>
</feature>
<reference evidence="6" key="1">
    <citation type="submission" date="2021-01" db="EMBL/GenBank/DDBJ databases">
        <authorList>
            <person name="Corre E."/>
            <person name="Pelletier E."/>
            <person name="Niang G."/>
            <person name="Scheremetjew M."/>
            <person name="Finn R."/>
            <person name="Kale V."/>
            <person name="Holt S."/>
            <person name="Cochrane G."/>
            <person name="Meng A."/>
            <person name="Brown T."/>
            <person name="Cohen L."/>
        </authorList>
    </citation>
    <scope>NUCLEOTIDE SEQUENCE</scope>
    <source>
        <strain evidence="6">CCMP645</strain>
    </source>
</reference>
<dbReference type="Pfam" id="PF12894">
    <property type="entry name" value="ANAPC4_WD40"/>
    <property type="match status" value="1"/>
</dbReference>
<feature type="repeat" description="WD" evidence="3">
    <location>
        <begin position="205"/>
        <end position="246"/>
    </location>
</feature>
<evidence type="ECO:0000256" key="4">
    <source>
        <dbReference type="SAM" id="MobiDB-lite"/>
    </source>
</evidence>
<feature type="compositionally biased region" description="Acidic residues" evidence="4">
    <location>
        <begin position="29"/>
        <end position="45"/>
    </location>
</feature>
<evidence type="ECO:0000256" key="1">
    <source>
        <dbReference type="ARBA" id="ARBA00022574"/>
    </source>
</evidence>
<evidence type="ECO:0000256" key="3">
    <source>
        <dbReference type="PROSITE-ProRule" id="PRU00221"/>
    </source>
</evidence>
<evidence type="ECO:0000313" key="6">
    <source>
        <dbReference type="EMBL" id="CAE0778460.1"/>
    </source>
</evidence>
<dbReference type="PANTHER" id="PTHR47822">
    <property type="entry name" value="CARBOHYDRATE BINDING DOMAIN CONTAINING PROTEIN"/>
    <property type="match status" value="1"/>
</dbReference>
<gene>
    <name evidence="6" type="ORF">PCAR00345_LOCUS31099</name>
</gene>
<dbReference type="SUPFAM" id="SSF50978">
    <property type="entry name" value="WD40 repeat-like"/>
    <property type="match status" value="1"/>
</dbReference>
<dbReference type="PANTHER" id="PTHR47822:SF2">
    <property type="entry name" value="F-BOX AND WD-40 DOMAIN PROTEIN 7"/>
    <property type="match status" value="1"/>
</dbReference>
<dbReference type="PROSITE" id="PS50082">
    <property type="entry name" value="WD_REPEATS_2"/>
    <property type="match status" value="3"/>
</dbReference>
<dbReference type="InterPro" id="IPR019775">
    <property type="entry name" value="WD40_repeat_CS"/>
</dbReference>
<dbReference type="InterPro" id="IPR024977">
    <property type="entry name" value="Apc4-like_WD40_dom"/>
</dbReference>
<name>A0A7S4BVK5_CHRCT</name>
<keyword evidence="1 3" id="KW-0853">WD repeat</keyword>
<sequence length="426" mass="45993">MHLKEMRAIRASREEQARLALRGISIDGVQDELPDDDDNDDDLPEASELRAEDEQLAAVPPVEAHNRYEKPTPAGDKPRPAQSSSSGSAKQAETAVVQLKTLWANEVASSEAENESADIFCVRFSPDGTLIAAGCGDGVVRLLHTDGGRLAYSLSEDSALKLPTTCLRFRPAADSARTRNILLAASSDGTIKQWHSTSQRCMHTINEEGNQVYAIDYVSDGSRFASGGRDCSVRVYDEATKNCVLSLGSSFDRQAVGHSNRIFAVKFDVAQPDVLISAGWDNTVQVWDLRAGHSVRSIWGAHVCGDALDLDGSTVLTGSWRPTEQLQLWDLRSSEIIEEIAWGRSPLGKEPCQLYAAQFSKHGQRDLIAAGGSGSNELKLFSRSSKKAIGSLALERGVYGLDFAPNGKTIAIAAGDSKVRVVAVPQ</sequence>
<dbReference type="PROSITE" id="PS50294">
    <property type="entry name" value="WD_REPEATS_REGION"/>
    <property type="match status" value="1"/>
</dbReference>
<accession>A0A7S4BVK5</accession>
<dbReference type="InterPro" id="IPR015943">
    <property type="entry name" value="WD40/YVTN_repeat-like_dom_sf"/>
</dbReference>
<dbReference type="EMBL" id="HBIZ01048607">
    <property type="protein sequence ID" value="CAE0778460.1"/>
    <property type="molecule type" value="Transcribed_RNA"/>
</dbReference>
<feature type="region of interest" description="Disordered" evidence="4">
    <location>
        <begin position="23"/>
        <end position="91"/>
    </location>
</feature>
<feature type="repeat" description="WD" evidence="3">
    <location>
        <begin position="255"/>
        <end position="297"/>
    </location>
</feature>
<protein>
    <recommendedName>
        <fullName evidence="5">Anaphase-promoting complex subunit 4-like WD40 domain-containing protein</fullName>
    </recommendedName>
</protein>
<keyword evidence="2" id="KW-0677">Repeat</keyword>
<evidence type="ECO:0000256" key="2">
    <source>
        <dbReference type="ARBA" id="ARBA00022737"/>
    </source>
</evidence>
<dbReference type="Gene3D" id="2.130.10.10">
    <property type="entry name" value="YVTN repeat-like/Quinoprotein amine dehydrogenase"/>
    <property type="match status" value="3"/>
</dbReference>
<dbReference type="InterPro" id="IPR036322">
    <property type="entry name" value="WD40_repeat_dom_sf"/>
</dbReference>
<dbReference type="Pfam" id="PF00400">
    <property type="entry name" value="WD40"/>
    <property type="match status" value="3"/>
</dbReference>
<dbReference type="AlphaFoldDB" id="A0A7S4BVK5"/>
<dbReference type="SMART" id="SM00320">
    <property type="entry name" value="WD40"/>
    <property type="match status" value="5"/>
</dbReference>
<organism evidence="6">
    <name type="scientific">Chrysotila carterae</name>
    <name type="common">Marine alga</name>
    <name type="synonym">Syracosphaera carterae</name>
    <dbReference type="NCBI Taxonomy" id="13221"/>
    <lineage>
        <taxon>Eukaryota</taxon>
        <taxon>Haptista</taxon>
        <taxon>Haptophyta</taxon>
        <taxon>Prymnesiophyceae</taxon>
        <taxon>Isochrysidales</taxon>
        <taxon>Isochrysidaceae</taxon>
        <taxon>Chrysotila</taxon>
    </lineage>
</organism>
<feature type="repeat" description="WD" evidence="3">
    <location>
        <begin position="112"/>
        <end position="153"/>
    </location>
</feature>
<proteinExistence type="predicted"/>
<evidence type="ECO:0000259" key="5">
    <source>
        <dbReference type="Pfam" id="PF12894"/>
    </source>
</evidence>